<protein>
    <recommendedName>
        <fullName evidence="13">Endothelin-converting enzyme 1</fullName>
    </recommendedName>
</protein>
<evidence type="ECO:0008006" key="13">
    <source>
        <dbReference type="Google" id="ProtNLM"/>
    </source>
</evidence>
<keyword evidence="7" id="KW-0482">Metalloprotease</keyword>
<evidence type="ECO:0000256" key="3">
    <source>
        <dbReference type="ARBA" id="ARBA00022670"/>
    </source>
</evidence>
<evidence type="ECO:0000259" key="10">
    <source>
        <dbReference type="Pfam" id="PF05649"/>
    </source>
</evidence>
<keyword evidence="4" id="KW-0479">Metal-binding</keyword>
<accession>A0ABN8DE77</accession>
<dbReference type="Gene3D" id="1.10.1380.10">
    <property type="entry name" value="Neutral endopeptidase , domain2"/>
    <property type="match status" value="1"/>
</dbReference>
<evidence type="ECO:0000256" key="1">
    <source>
        <dbReference type="ARBA" id="ARBA00001947"/>
    </source>
</evidence>
<evidence type="ECO:0000256" key="7">
    <source>
        <dbReference type="ARBA" id="ARBA00023049"/>
    </source>
</evidence>
<comment type="caution">
    <text evidence="11">The sequence shown here is derived from an EMBL/GenBank/DDBJ whole genome shotgun (WGS) entry which is preliminary data.</text>
</comment>
<dbReference type="SUPFAM" id="SSF55486">
    <property type="entry name" value="Metalloproteases ('zincins'), catalytic domain"/>
    <property type="match status" value="1"/>
</dbReference>
<feature type="transmembrane region" description="Helical" evidence="8">
    <location>
        <begin position="63"/>
        <end position="83"/>
    </location>
</feature>
<dbReference type="CDD" id="cd08662">
    <property type="entry name" value="M13"/>
    <property type="match status" value="1"/>
</dbReference>
<dbReference type="Pfam" id="PF01431">
    <property type="entry name" value="Peptidase_M13"/>
    <property type="match status" value="1"/>
</dbReference>
<evidence type="ECO:0000256" key="4">
    <source>
        <dbReference type="ARBA" id="ARBA00022723"/>
    </source>
</evidence>
<gene>
    <name evidence="11" type="ORF">PBS001_LOCUS8976</name>
</gene>
<keyword evidence="3" id="KW-0645">Protease</keyword>
<dbReference type="Gene3D" id="3.40.390.10">
    <property type="entry name" value="Collagenase (Catalytic Domain)"/>
    <property type="match status" value="1"/>
</dbReference>
<dbReference type="PANTHER" id="PTHR11733">
    <property type="entry name" value="ZINC METALLOPROTEASE FAMILY M13 NEPRILYSIN-RELATED"/>
    <property type="match status" value="1"/>
</dbReference>
<dbReference type="EMBL" id="CAKLCB010000390">
    <property type="protein sequence ID" value="CAH0522549.1"/>
    <property type="molecule type" value="Genomic_DNA"/>
</dbReference>
<dbReference type="PANTHER" id="PTHR11733:SF167">
    <property type="entry name" value="FI17812P1-RELATED"/>
    <property type="match status" value="1"/>
</dbReference>
<dbReference type="PROSITE" id="PS51885">
    <property type="entry name" value="NEPRILYSIN"/>
    <property type="match status" value="1"/>
</dbReference>
<organism evidence="11 12">
    <name type="scientific">Peronospora belbahrii</name>
    <dbReference type="NCBI Taxonomy" id="622444"/>
    <lineage>
        <taxon>Eukaryota</taxon>
        <taxon>Sar</taxon>
        <taxon>Stramenopiles</taxon>
        <taxon>Oomycota</taxon>
        <taxon>Peronosporomycetes</taxon>
        <taxon>Peronosporales</taxon>
        <taxon>Peronosporaceae</taxon>
        <taxon>Peronospora</taxon>
    </lineage>
</organism>
<sequence>MVHLNPTNSIPSHDENAIDQEEVETTIKKEAVDDDDQLLLHGINNEINHKTTSSSFLVMQKPVAIWAIGGFGAVILLLVVLIVQHVTLHALSSSSSLGREAILEANKWVDMLPMEVRTHMDQQVDPCTDFYEFSCGSWLKQVKIPEDKPSVSLSFSTVNDENQKVLKDVMQQGWPLIGDLYDSCMNYTNTSSRIADNASLKVLVPVLEQIAELTDKAELFRLAGVLSKTGPSFVTAIGVFPDARDTTVYVLYASQTGLSLPDPEYYLDEKKFDAIHDAFHAYVMKLFMLVGWESREAALQASAVIGFEQTLAPLFVPKENLRDPVASYNRMSVARAASRYPLLFSRFLGGTGLLYNLTAQNADVIVDTPAFFNRVEKLVTGYSVTLETLKAVLMYQYINFYADVLSEPFVQASYFFFAFTLNGQKVRAPRWKVCLQRVVKKFPDLVGKYFALQRFDNASAQLASELVRQVQVSLQKNFGKVDWLDEFTRREALEKLAKMTNLIGHSTRFDPFPYELRGDAPLADNMRIIREHEFNRAVARIGHPVDRSEWAMAGSEVNAYYQPTANQIVFPAGILQPPFFATGRHPARNFGAIGSIVGHELTHGFDDRGRYFAGDGNLQNWWSNDTAKLFSERTDCLVKQYASYAVTSGADQHKVLGYVNGNYTLGENIADNGGVKLSYTAYHTYITEHAKKLSKESEAGATELTTPMSQEERSLPADVADKLFFISFAQAFCTKGSDAYMIRSLATDQHSPERWRINGVASNLRDFASVFSCPANSPMNPKTKCQLW</sequence>
<evidence type="ECO:0000313" key="12">
    <source>
        <dbReference type="Proteomes" id="UP001158986"/>
    </source>
</evidence>
<name>A0ABN8DE77_9STRA</name>
<evidence type="ECO:0000256" key="6">
    <source>
        <dbReference type="ARBA" id="ARBA00022833"/>
    </source>
</evidence>
<proteinExistence type="inferred from homology"/>
<evidence type="ECO:0000256" key="5">
    <source>
        <dbReference type="ARBA" id="ARBA00022801"/>
    </source>
</evidence>
<evidence type="ECO:0000313" key="11">
    <source>
        <dbReference type="EMBL" id="CAH0522549.1"/>
    </source>
</evidence>
<evidence type="ECO:0000256" key="2">
    <source>
        <dbReference type="ARBA" id="ARBA00007357"/>
    </source>
</evidence>
<reference evidence="11 12" key="1">
    <citation type="submission" date="2021-11" db="EMBL/GenBank/DDBJ databases">
        <authorList>
            <person name="Islam A."/>
            <person name="Islam S."/>
            <person name="Flora M.S."/>
            <person name="Rahman M."/>
            <person name="Ziaur R.M."/>
            <person name="Epstein J.H."/>
            <person name="Hassan M."/>
            <person name="Klassen M."/>
            <person name="Woodard K."/>
            <person name="Webb A."/>
            <person name="Webby R.J."/>
            <person name="El Zowalaty M.E."/>
        </authorList>
    </citation>
    <scope>NUCLEOTIDE SEQUENCE [LARGE SCALE GENOMIC DNA]</scope>
    <source>
        <strain evidence="11">Pbs1</strain>
    </source>
</reference>
<keyword evidence="6" id="KW-0862">Zinc</keyword>
<feature type="domain" description="Peptidase M13 C-terminal" evidence="9">
    <location>
        <begin position="558"/>
        <end position="787"/>
    </location>
</feature>
<dbReference type="InterPro" id="IPR024079">
    <property type="entry name" value="MetalloPept_cat_dom_sf"/>
</dbReference>
<comment type="similarity">
    <text evidence="2">Belongs to the peptidase M13 family.</text>
</comment>
<keyword evidence="12" id="KW-1185">Reference proteome</keyword>
<dbReference type="Proteomes" id="UP001158986">
    <property type="component" value="Unassembled WGS sequence"/>
</dbReference>
<evidence type="ECO:0000256" key="8">
    <source>
        <dbReference type="SAM" id="Phobius"/>
    </source>
</evidence>
<feature type="domain" description="Peptidase M13 N-terminal" evidence="10">
    <location>
        <begin position="126"/>
        <end position="505"/>
    </location>
</feature>
<dbReference type="InterPro" id="IPR008753">
    <property type="entry name" value="Peptidase_M13_N"/>
</dbReference>
<dbReference type="PRINTS" id="PR00786">
    <property type="entry name" value="NEPRILYSIN"/>
</dbReference>
<evidence type="ECO:0000259" key="9">
    <source>
        <dbReference type="Pfam" id="PF01431"/>
    </source>
</evidence>
<keyword evidence="8" id="KW-0472">Membrane</keyword>
<dbReference type="InterPro" id="IPR018497">
    <property type="entry name" value="Peptidase_M13_C"/>
</dbReference>
<keyword evidence="5" id="KW-0378">Hydrolase</keyword>
<dbReference type="InterPro" id="IPR042089">
    <property type="entry name" value="Peptidase_M13_dom_2"/>
</dbReference>
<dbReference type="Pfam" id="PF05649">
    <property type="entry name" value="Peptidase_M13_N"/>
    <property type="match status" value="1"/>
</dbReference>
<dbReference type="InterPro" id="IPR000718">
    <property type="entry name" value="Peptidase_M13"/>
</dbReference>
<keyword evidence="8" id="KW-0812">Transmembrane</keyword>
<keyword evidence="8" id="KW-1133">Transmembrane helix</keyword>
<comment type="cofactor">
    <cofactor evidence="1">
        <name>Zn(2+)</name>
        <dbReference type="ChEBI" id="CHEBI:29105"/>
    </cofactor>
</comment>